<dbReference type="InterPro" id="IPR008928">
    <property type="entry name" value="6-hairpin_glycosidase_sf"/>
</dbReference>
<feature type="domain" description="Alpha fucosidase A-like C-terminal" evidence="2">
    <location>
        <begin position="665"/>
        <end position="735"/>
    </location>
</feature>
<feature type="domain" description="Glycosyl hydrolase family 95 N-terminal" evidence="1">
    <location>
        <begin position="4"/>
        <end position="244"/>
    </location>
</feature>
<dbReference type="EMBL" id="HG792016">
    <property type="protein sequence ID" value="CDM30525.1"/>
    <property type="molecule type" value="Genomic_DNA"/>
</dbReference>
<dbReference type="InterPro" id="IPR012341">
    <property type="entry name" value="6hp_glycosidase-like_sf"/>
</dbReference>
<keyword evidence="5" id="KW-1185">Reference proteome</keyword>
<dbReference type="PANTHER" id="PTHR31084">
    <property type="entry name" value="ALPHA-L-FUCOSIDASE 2"/>
    <property type="match status" value="1"/>
</dbReference>
<dbReference type="Pfam" id="PF14498">
    <property type="entry name" value="Glyco_hyd_65N_2"/>
    <property type="match status" value="1"/>
</dbReference>
<keyword evidence="4" id="KW-0378">Hydrolase</keyword>
<dbReference type="Gene3D" id="1.50.10.10">
    <property type="match status" value="1"/>
</dbReference>
<protein>
    <submittedName>
        <fullName evidence="4">Glycoside hydrolase, family 1</fullName>
    </submittedName>
</protein>
<dbReference type="GO" id="GO:0004560">
    <property type="term" value="F:alpha-L-fucosidase activity"/>
    <property type="evidence" value="ECO:0007669"/>
    <property type="project" value="InterPro"/>
</dbReference>
<evidence type="ECO:0000259" key="1">
    <source>
        <dbReference type="Pfam" id="PF14498"/>
    </source>
</evidence>
<organism evidence="4 5">
    <name type="scientific">Penicillium roqueforti (strain FM164)</name>
    <dbReference type="NCBI Taxonomy" id="1365484"/>
    <lineage>
        <taxon>Eukaryota</taxon>
        <taxon>Fungi</taxon>
        <taxon>Dikarya</taxon>
        <taxon>Ascomycota</taxon>
        <taxon>Pezizomycotina</taxon>
        <taxon>Eurotiomycetes</taxon>
        <taxon>Eurotiomycetidae</taxon>
        <taxon>Eurotiales</taxon>
        <taxon>Aspergillaceae</taxon>
        <taxon>Penicillium</taxon>
    </lineage>
</organism>
<dbReference type="Proteomes" id="UP000030686">
    <property type="component" value="Unassembled WGS sequence"/>
</dbReference>
<name>W6Q2I0_PENRF</name>
<dbReference type="InterPro" id="IPR016518">
    <property type="entry name" value="Alpha-L-fucosidase"/>
</dbReference>
<dbReference type="InterPro" id="IPR054363">
    <property type="entry name" value="GH95_cat"/>
</dbReference>
<dbReference type="PIRSF" id="PIRSF007663">
    <property type="entry name" value="UCP007663"/>
    <property type="match status" value="1"/>
</dbReference>
<dbReference type="AlphaFoldDB" id="W6Q2I0"/>
<sequence length="739" mass="83032">MSELWYQQPAEDWNSALPVGNGRLGAMVYGRTDTEMLQLNEDSVWYGGPQDRNPQDALKYLPRLREAIRAENHVEAEKIAKLAFFANPISQRNYEPLGNLFLDLGHDPSRVTGYRRSLDLESATAHVGYEYQGVRFKREVFASYPDDVLAIRLRSSSKAEFVVRLTRMSDLEYETNEWLDDVSASRDSITMHVTPGGRNSNRACCVVSVRCYGDESTITKIGNNLVVNSGDTLLVIAAQTTFRHKDIDQRTKQDAENALGLSLEDLRSRHVSDYQSLYDRMGLQLGPSSPEVPTDQRLKYSRDPGLIALYHNYNRYLLISCSRDVHKSLPANLQGIWNPSFHPAWGSRFTTNVNLQMNYWSANVCNLSECELPLFQLLERMVEPGKATARIMYGCRGWTAHSNTDIWADTAPVDRWMPASIWPLGGAWLCYHIWDHFQYTCDEEFLRRMFPTLRGCVEFLLDFLIQDTNGVYLVTSPSASPENSFYDSKGEKGTLCEGSTIDIQIIAAILDAFESCAKRLGLEDALLPSVQATKSRLPPMKISPAGYLQEWAADYAEVESGHRHMSHLWALYPGNAITPSRTPQLAEACGEVIRRRAEHGGGHTGWSRAWLLNLHARLLEAEECSGHLDLLLSRSTWPNLLDSHPPFQIDGNFGGGAGIIEMLVQSHEPGVIRILPACPRGWTGSIRGVRARGGFELKFNFKNGRVVGEVTIYSERGETVVVHFNELQVEITGGGEHKI</sequence>
<evidence type="ECO:0000259" key="3">
    <source>
        <dbReference type="Pfam" id="PF22124"/>
    </source>
</evidence>
<dbReference type="FunFam" id="1.50.10.10:FF:000028">
    <property type="entry name" value="Alpha-L-fucosidase 2"/>
    <property type="match status" value="1"/>
</dbReference>
<dbReference type="OrthoDB" id="2848340at2759"/>
<gene>
    <name evidence="4" type="ORF">PROQFM164_S02g000674</name>
</gene>
<dbReference type="GO" id="GO:0005975">
    <property type="term" value="P:carbohydrate metabolic process"/>
    <property type="evidence" value="ECO:0007669"/>
    <property type="project" value="InterPro"/>
</dbReference>
<evidence type="ECO:0000313" key="5">
    <source>
        <dbReference type="Proteomes" id="UP000030686"/>
    </source>
</evidence>
<dbReference type="Pfam" id="PF21307">
    <property type="entry name" value="Glyco_hydro_95_C"/>
    <property type="match status" value="1"/>
</dbReference>
<evidence type="ECO:0000259" key="2">
    <source>
        <dbReference type="Pfam" id="PF21307"/>
    </source>
</evidence>
<proteinExistence type="predicted"/>
<dbReference type="OMA" id="TPWNGDY"/>
<dbReference type="InterPro" id="IPR049053">
    <property type="entry name" value="AFCA-like_C"/>
</dbReference>
<reference evidence="4" key="1">
    <citation type="journal article" date="2014" name="Nat. Commun.">
        <title>Multiple recent horizontal transfers of a large genomic region in cheese making fungi.</title>
        <authorList>
            <person name="Cheeseman K."/>
            <person name="Ropars J."/>
            <person name="Renault P."/>
            <person name="Dupont J."/>
            <person name="Gouzy J."/>
            <person name="Branca A."/>
            <person name="Abraham A.L."/>
            <person name="Ceppi M."/>
            <person name="Conseiller E."/>
            <person name="Debuchy R."/>
            <person name="Malagnac F."/>
            <person name="Goarin A."/>
            <person name="Silar P."/>
            <person name="Lacoste S."/>
            <person name="Sallet E."/>
            <person name="Bensimon A."/>
            <person name="Giraud T."/>
            <person name="Brygoo Y."/>
        </authorList>
    </citation>
    <scope>NUCLEOTIDE SEQUENCE [LARGE SCALE GENOMIC DNA]</scope>
    <source>
        <strain evidence="4">FM164</strain>
    </source>
</reference>
<dbReference type="InterPro" id="IPR027414">
    <property type="entry name" value="GH95_N_dom"/>
</dbReference>
<evidence type="ECO:0000313" key="4">
    <source>
        <dbReference type="EMBL" id="CDM30525.1"/>
    </source>
</evidence>
<feature type="domain" description="Glycosyl hydrolase family 95 catalytic" evidence="3">
    <location>
        <begin position="263"/>
        <end position="663"/>
    </location>
</feature>
<accession>W6Q2I0</accession>
<dbReference type="PANTHER" id="PTHR31084:SF18">
    <property type="entry name" value="GLYCOSYL HYDROLASE FAMILY 95 N-TERMINAL DOMAIN-CONTAINING PROTEIN"/>
    <property type="match status" value="1"/>
</dbReference>
<dbReference type="SUPFAM" id="SSF48208">
    <property type="entry name" value="Six-hairpin glycosidases"/>
    <property type="match status" value="1"/>
</dbReference>
<dbReference type="Pfam" id="PF22124">
    <property type="entry name" value="Glyco_hydro_95_cat"/>
    <property type="match status" value="1"/>
</dbReference>